<evidence type="ECO:0000256" key="7">
    <source>
        <dbReference type="ARBA" id="ARBA00023224"/>
    </source>
</evidence>
<evidence type="ECO:0000256" key="8">
    <source>
        <dbReference type="SAM" id="Phobius"/>
    </source>
</evidence>
<evidence type="ECO:0000256" key="6">
    <source>
        <dbReference type="ARBA" id="ARBA00023170"/>
    </source>
</evidence>
<dbReference type="InterPro" id="IPR000276">
    <property type="entry name" value="GPCR_Rhodpsn"/>
</dbReference>
<gene>
    <name evidence="10" type="ORF">UXM345_LOCUS34173</name>
</gene>
<name>A0A820IZ34_9BILA</name>
<evidence type="ECO:0000313" key="10">
    <source>
        <dbReference type="EMBL" id="CAF4315469.1"/>
    </source>
</evidence>
<dbReference type="PANTHER" id="PTHR24235">
    <property type="entry name" value="NEUROPEPTIDE Y RECEPTOR"/>
    <property type="match status" value="1"/>
</dbReference>
<dbReference type="GO" id="GO:0016020">
    <property type="term" value="C:membrane"/>
    <property type="evidence" value="ECO:0007669"/>
    <property type="project" value="UniProtKB-SubCell"/>
</dbReference>
<dbReference type="Proteomes" id="UP000663842">
    <property type="component" value="Unassembled WGS sequence"/>
</dbReference>
<evidence type="ECO:0000313" key="11">
    <source>
        <dbReference type="Proteomes" id="UP000663842"/>
    </source>
</evidence>
<comment type="subcellular location">
    <subcellularLocation>
        <location evidence="1">Membrane</location>
        <topology evidence="1">Multi-pass membrane protein</topology>
    </subcellularLocation>
</comment>
<dbReference type="InterPro" id="IPR017452">
    <property type="entry name" value="GPCR_Rhodpsn_7TM"/>
</dbReference>
<comment type="caution">
    <text evidence="10">The sequence shown here is derived from an EMBL/GenBank/DDBJ whole genome shotgun (WGS) entry which is preliminary data.</text>
</comment>
<evidence type="ECO:0000256" key="4">
    <source>
        <dbReference type="ARBA" id="ARBA00023040"/>
    </source>
</evidence>
<evidence type="ECO:0000256" key="1">
    <source>
        <dbReference type="ARBA" id="ARBA00004141"/>
    </source>
</evidence>
<dbReference type="AlphaFoldDB" id="A0A820IZ34"/>
<dbReference type="PANTHER" id="PTHR24235:SF29">
    <property type="entry name" value="GH23382P"/>
    <property type="match status" value="1"/>
</dbReference>
<evidence type="ECO:0000256" key="3">
    <source>
        <dbReference type="ARBA" id="ARBA00022989"/>
    </source>
</evidence>
<evidence type="ECO:0000259" key="9">
    <source>
        <dbReference type="PROSITE" id="PS50262"/>
    </source>
</evidence>
<keyword evidence="3 8" id="KW-1133">Transmembrane helix</keyword>
<dbReference type="Gene3D" id="1.20.1070.10">
    <property type="entry name" value="Rhodopsin 7-helix transmembrane proteins"/>
    <property type="match status" value="1"/>
</dbReference>
<keyword evidence="2 8" id="KW-0812">Transmembrane</keyword>
<keyword evidence="4" id="KW-0297">G-protein coupled receptor</keyword>
<dbReference type="EMBL" id="CAJOBF010012190">
    <property type="protein sequence ID" value="CAF4315469.1"/>
    <property type="molecule type" value="Genomic_DNA"/>
</dbReference>
<dbReference type="GO" id="GO:0004930">
    <property type="term" value="F:G protein-coupled receptor activity"/>
    <property type="evidence" value="ECO:0007669"/>
    <property type="project" value="UniProtKB-KW"/>
</dbReference>
<proteinExistence type="predicted"/>
<organism evidence="10 11">
    <name type="scientific">Rotaria magnacalcarata</name>
    <dbReference type="NCBI Taxonomy" id="392030"/>
    <lineage>
        <taxon>Eukaryota</taxon>
        <taxon>Metazoa</taxon>
        <taxon>Spiralia</taxon>
        <taxon>Gnathifera</taxon>
        <taxon>Rotifera</taxon>
        <taxon>Eurotatoria</taxon>
        <taxon>Bdelloidea</taxon>
        <taxon>Philodinida</taxon>
        <taxon>Philodinidae</taxon>
        <taxon>Rotaria</taxon>
    </lineage>
</organism>
<evidence type="ECO:0000256" key="5">
    <source>
        <dbReference type="ARBA" id="ARBA00023136"/>
    </source>
</evidence>
<feature type="transmembrane region" description="Helical" evidence="8">
    <location>
        <begin position="27"/>
        <end position="50"/>
    </location>
</feature>
<feature type="domain" description="G-protein coupled receptors family 1 profile" evidence="9">
    <location>
        <begin position="1"/>
        <end position="95"/>
    </location>
</feature>
<keyword evidence="7" id="KW-0807">Transducer</keyword>
<evidence type="ECO:0000256" key="2">
    <source>
        <dbReference type="ARBA" id="ARBA00022692"/>
    </source>
</evidence>
<sequence length="196" mass="22886">FRFRFLMKRNNIASLRHEISRHRRNNVLLLLIVSLYAVSWLPFNISYILFTYTNQFQTSGDIQSSPERTSNELSKYLPLRFLICMISAISNPFLYSYFNETFKHGIRKLCSLCCPQMNIEIRQSTINQSTNSLHRIKLDNNYLNDKQMNSTYNQSPSIFSQNLRYNSSISRLSNEPSIKLIVLSSKNSSKSIPSHL</sequence>
<protein>
    <recommendedName>
        <fullName evidence="9">G-protein coupled receptors family 1 profile domain-containing protein</fullName>
    </recommendedName>
</protein>
<dbReference type="PRINTS" id="PR00237">
    <property type="entry name" value="GPCRRHODOPSN"/>
</dbReference>
<keyword evidence="6" id="KW-0675">Receptor</keyword>
<feature type="non-terminal residue" evidence="10">
    <location>
        <position position="1"/>
    </location>
</feature>
<reference evidence="10" key="1">
    <citation type="submission" date="2021-02" db="EMBL/GenBank/DDBJ databases">
        <authorList>
            <person name="Nowell W R."/>
        </authorList>
    </citation>
    <scope>NUCLEOTIDE SEQUENCE</scope>
</reference>
<feature type="transmembrane region" description="Helical" evidence="8">
    <location>
        <begin position="77"/>
        <end position="98"/>
    </location>
</feature>
<dbReference type="SUPFAM" id="SSF81321">
    <property type="entry name" value="Family A G protein-coupled receptor-like"/>
    <property type="match status" value="1"/>
</dbReference>
<dbReference type="PROSITE" id="PS50262">
    <property type="entry name" value="G_PROTEIN_RECEP_F1_2"/>
    <property type="match status" value="1"/>
</dbReference>
<accession>A0A820IZ34</accession>
<keyword evidence="5 8" id="KW-0472">Membrane</keyword>